<dbReference type="InterPro" id="IPR006176">
    <property type="entry name" value="3-OHacyl-CoA_DH_NAD-bd"/>
</dbReference>
<dbReference type="EMBL" id="JAGIOE010000001">
    <property type="protein sequence ID" value="MBP2373099.1"/>
    <property type="molecule type" value="Genomic_DNA"/>
</dbReference>
<evidence type="ECO:0000259" key="5">
    <source>
        <dbReference type="Pfam" id="PF02737"/>
    </source>
</evidence>
<sequence length="291" mass="31070">MQINNILVIGSGAMGSQIGMVAALAGYHTTIQDIAEESLAAARAQLSSRMDNSVAKGRMSREVADEALARLHFTTSLEDGAANADYVIEAATEKLEIKRAIFAALDVAAPTHAILATNSSTLGSSKVASATSRPSKVCNMHFFNPALVMKCVEVVRHEDTSQETIDTTMELARSMGKSPVLVNKEIPGFVANRLMGALRDEALRLQEAGIASIADIDTTAKTALGHPMGPFELMDLVGIDVSYLIRMATFEETGDESDLPHPDVKALYEAGHLGKKSGRGWYAYDDSGAKK</sequence>
<dbReference type="InterPro" id="IPR013328">
    <property type="entry name" value="6PGD_dom2"/>
</dbReference>
<dbReference type="InterPro" id="IPR022694">
    <property type="entry name" value="3-OHacyl-CoA_DH"/>
</dbReference>
<name>A0ABS4WA63_9MICC</name>
<dbReference type="InterPro" id="IPR008927">
    <property type="entry name" value="6-PGluconate_DH-like_C_sf"/>
</dbReference>
<dbReference type="RefSeq" id="WP_209906324.1">
    <property type="nucleotide sequence ID" value="NZ_BAAAMI010000019.1"/>
</dbReference>
<evidence type="ECO:0000313" key="7">
    <source>
        <dbReference type="Proteomes" id="UP000766570"/>
    </source>
</evidence>
<reference evidence="6 7" key="1">
    <citation type="submission" date="2021-03" db="EMBL/GenBank/DDBJ databases">
        <title>Sequencing the genomes of 1000 actinobacteria strains.</title>
        <authorList>
            <person name="Klenk H.-P."/>
        </authorList>
    </citation>
    <scope>NUCLEOTIDE SEQUENCE [LARGE SCALE GENOMIC DNA]</scope>
    <source>
        <strain evidence="6 7">DSM 15454</strain>
    </source>
</reference>
<dbReference type="Proteomes" id="UP000766570">
    <property type="component" value="Unassembled WGS sequence"/>
</dbReference>
<proteinExistence type="inferred from homology"/>
<evidence type="ECO:0000259" key="4">
    <source>
        <dbReference type="Pfam" id="PF00725"/>
    </source>
</evidence>
<protein>
    <submittedName>
        <fullName evidence="6">3-hydroxybutyryl-CoA dehydrogenase</fullName>
        <ecNumber evidence="6">1.1.1.157</ecNumber>
    </submittedName>
</protein>
<evidence type="ECO:0000256" key="1">
    <source>
        <dbReference type="ARBA" id="ARBA00005086"/>
    </source>
</evidence>
<gene>
    <name evidence="6" type="ORF">JOF46_001011</name>
</gene>
<comment type="similarity">
    <text evidence="2">Belongs to the 3-hydroxyacyl-CoA dehydrogenase family.</text>
</comment>
<evidence type="ECO:0000313" key="6">
    <source>
        <dbReference type="EMBL" id="MBP2373099.1"/>
    </source>
</evidence>
<dbReference type="Gene3D" id="3.40.50.720">
    <property type="entry name" value="NAD(P)-binding Rossmann-like Domain"/>
    <property type="match status" value="1"/>
</dbReference>
<evidence type="ECO:0000256" key="3">
    <source>
        <dbReference type="ARBA" id="ARBA00023002"/>
    </source>
</evidence>
<dbReference type="EC" id="1.1.1.157" evidence="6"/>
<dbReference type="InterPro" id="IPR036291">
    <property type="entry name" value="NAD(P)-bd_dom_sf"/>
</dbReference>
<accession>A0ABS4WA63</accession>
<organism evidence="6 7">
    <name type="scientific">Paeniglutamicibacter psychrophenolicus</name>
    <dbReference type="NCBI Taxonomy" id="257454"/>
    <lineage>
        <taxon>Bacteria</taxon>
        <taxon>Bacillati</taxon>
        <taxon>Actinomycetota</taxon>
        <taxon>Actinomycetes</taxon>
        <taxon>Micrococcales</taxon>
        <taxon>Micrococcaceae</taxon>
        <taxon>Paeniglutamicibacter</taxon>
    </lineage>
</organism>
<keyword evidence="3 6" id="KW-0560">Oxidoreductase</keyword>
<dbReference type="Gene3D" id="1.10.1040.10">
    <property type="entry name" value="N-(1-d-carboxylethyl)-l-norvaline Dehydrogenase, domain 2"/>
    <property type="match status" value="1"/>
</dbReference>
<keyword evidence="7" id="KW-1185">Reference proteome</keyword>
<dbReference type="PANTHER" id="PTHR48075:SF5">
    <property type="entry name" value="3-HYDROXYBUTYRYL-COA DEHYDROGENASE"/>
    <property type="match status" value="1"/>
</dbReference>
<feature type="domain" description="3-hydroxyacyl-CoA dehydrogenase C-terminal" evidence="4">
    <location>
        <begin position="188"/>
        <end position="284"/>
    </location>
</feature>
<dbReference type="GO" id="GO:0008691">
    <property type="term" value="F:3-hydroxybutyryl-CoA dehydrogenase activity"/>
    <property type="evidence" value="ECO:0007669"/>
    <property type="project" value="UniProtKB-EC"/>
</dbReference>
<comment type="caution">
    <text evidence="6">The sequence shown here is derived from an EMBL/GenBank/DDBJ whole genome shotgun (WGS) entry which is preliminary data.</text>
</comment>
<dbReference type="PIRSF" id="PIRSF000105">
    <property type="entry name" value="HCDH"/>
    <property type="match status" value="1"/>
</dbReference>
<dbReference type="SUPFAM" id="SSF51735">
    <property type="entry name" value="NAD(P)-binding Rossmann-fold domains"/>
    <property type="match status" value="1"/>
</dbReference>
<feature type="domain" description="3-hydroxyacyl-CoA dehydrogenase NAD binding" evidence="5">
    <location>
        <begin position="6"/>
        <end position="184"/>
    </location>
</feature>
<dbReference type="InterPro" id="IPR006108">
    <property type="entry name" value="3HC_DH_C"/>
</dbReference>
<evidence type="ECO:0000256" key="2">
    <source>
        <dbReference type="ARBA" id="ARBA00009463"/>
    </source>
</evidence>
<dbReference type="SUPFAM" id="SSF48179">
    <property type="entry name" value="6-phosphogluconate dehydrogenase C-terminal domain-like"/>
    <property type="match status" value="1"/>
</dbReference>
<comment type="pathway">
    <text evidence="1">Lipid metabolism; butanoate metabolism.</text>
</comment>
<dbReference type="Pfam" id="PF00725">
    <property type="entry name" value="3HCDH"/>
    <property type="match status" value="1"/>
</dbReference>
<dbReference type="PANTHER" id="PTHR48075">
    <property type="entry name" value="3-HYDROXYACYL-COA DEHYDROGENASE FAMILY PROTEIN"/>
    <property type="match status" value="1"/>
</dbReference>
<dbReference type="Pfam" id="PF02737">
    <property type="entry name" value="3HCDH_N"/>
    <property type="match status" value="1"/>
</dbReference>